<keyword evidence="5" id="KW-1185">Reference proteome</keyword>
<dbReference type="GO" id="GO:0005737">
    <property type="term" value="C:cytoplasm"/>
    <property type="evidence" value="ECO:0007669"/>
    <property type="project" value="TreeGrafter"/>
</dbReference>
<dbReference type="Gene3D" id="3.40.50.10140">
    <property type="entry name" value="Toll/interleukin-1 receptor homology (TIR) domain"/>
    <property type="match status" value="1"/>
</dbReference>
<dbReference type="PROSITE" id="PS50011">
    <property type="entry name" value="PROTEIN_KINASE_DOM"/>
    <property type="match status" value="1"/>
</dbReference>
<evidence type="ECO:0000259" key="2">
    <source>
        <dbReference type="PROSITE" id="PS50011"/>
    </source>
</evidence>
<feature type="domain" description="TIR" evidence="3">
    <location>
        <begin position="1"/>
        <end position="120"/>
    </location>
</feature>
<dbReference type="RefSeq" id="WP_220209472.1">
    <property type="nucleotide sequence ID" value="NZ_BNJK01000002.1"/>
</dbReference>
<dbReference type="AlphaFoldDB" id="A0A8J3IUK2"/>
<dbReference type="InterPro" id="IPR035897">
    <property type="entry name" value="Toll_tir_struct_dom_sf"/>
</dbReference>
<dbReference type="Pfam" id="PF00069">
    <property type="entry name" value="Pkinase"/>
    <property type="match status" value="1"/>
</dbReference>
<proteinExistence type="predicted"/>
<evidence type="ECO:0000259" key="3">
    <source>
        <dbReference type="PROSITE" id="PS50104"/>
    </source>
</evidence>
<dbReference type="GO" id="GO:0004674">
    <property type="term" value="F:protein serine/threonine kinase activity"/>
    <property type="evidence" value="ECO:0007669"/>
    <property type="project" value="TreeGrafter"/>
</dbReference>
<dbReference type="GO" id="GO:0007165">
    <property type="term" value="P:signal transduction"/>
    <property type="evidence" value="ECO:0007669"/>
    <property type="project" value="InterPro"/>
</dbReference>
<dbReference type="Proteomes" id="UP000597444">
    <property type="component" value="Unassembled WGS sequence"/>
</dbReference>
<feature type="domain" description="Protein kinase" evidence="2">
    <location>
        <begin position="199"/>
        <end position="299"/>
    </location>
</feature>
<name>A0A8J3IUK2_9CHLR</name>
<accession>A0A8J3IUK2</accession>
<keyword evidence="1" id="KW-0547">Nucleotide-binding</keyword>
<keyword evidence="1" id="KW-0067">ATP-binding</keyword>
<evidence type="ECO:0008006" key="6">
    <source>
        <dbReference type="Google" id="ProtNLM"/>
    </source>
</evidence>
<dbReference type="SUPFAM" id="SSF52200">
    <property type="entry name" value="Toll/Interleukin receptor TIR domain"/>
    <property type="match status" value="1"/>
</dbReference>
<dbReference type="InterPro" id="IPR011009">
    <property type="entry name" value="Kinase-like_dom_sf"/>
</dbReference>
<comment type="caution">
    <text evidence="4">The sequence shown here is derived from an EMBL/GenBank/DDBJ whole genome shotgun (WGS) entry which is preliminary data.</text>
</comment>
<dbReference type="EMBL" id="BNJK01000002">
    <property type="protein sequence ID" value="GHO98780.1"/>
    <property type="molecule type" value="Genomic_DNA"/>
</dbReference>
<dbReference type="PANTHER" id="PTHR24361">
    <property type="entry name" value="MITOGEN-ACTIVATED KINASE KINASE KINASE"/>
    <property type="match status" value="1"/>
</dbReference>
<protein>
    <recommendedName>
        <fullName evidence="6">TIR domain-containing protein</fullName>
    </recommendedName>
</protein>
<reference evidence="4" key="1">
    <citation type="submission" date="2020-10" db="EMBL/GenBank/DDBJ databases">
        <title>Taxonomic study of unclassified bacteria belonging to the class Ktedonobacteria.</title>
        <authorList>
            <person name="Yabe S."/>
            <person name="Wang C.M."/>
            <person name="Zheng Y."/>
            <person name="Sakai Y."/>
            <person name="Cavaletti L."/>
            <person name="Monciardini P."/>
            <person name="Donadio S."/>
        </authorList>
    </citation>
    <scope>NUCLEOTIDE SEQUENCE</scope>
    <source>
        <strain evidence="4">ID150040</strain>
    </source>
</reference>
<dbReference type="SUPFAM" id="SSF56112">
    <property type="entry name" value="Protein kinase-like (PK-like)"/>
    <property type="match status" value="1"/>
</dbReference>
<dbReference type="Pfam" id="PF13676">
    <property type="entry name" value="TIR_2"/>
    <property type="match status" value="1"/>
</dbReference>
<dbReference type="InterPro" id="IPR000157">
    <property type="entry name" value="TIR_dom"/>
</dbReference>
<evidence type="ECO:0000256" key="1">
    <source>
        <dbReference type="PROSITE-ProRule" id="PRU10141"/>
    </source>
</evidence>
<dbReference type="InterPro" id="IPR000719">
    <property type="entry name" value="Prot_kinase_dom"/>
</dbReference>
<dbReference type="Gene3D" id="3.30.200.20">
    <property type="entry name" value="Phosphorylase Kinase, domain 1"/>
    <property type="match status" value="1"/>
</dbReference>
<gene>
    <name evidence="4" type="ORF">KSF_088280</name>
</gene>
<evidence type="ECO:0000313" key="4">
    <source>
        <dbReference type="EMBL" id="GHO98780.1"/>
    </source>
</evidence>
<dbReference type="PROSITE" id="PS00107">
    <property type="entry name" value="PROTEIN_KINASE_ATP"/>
    <property type="match status" value="1"/>
</dbReference>
<feature type="binding site" evidence="1">
    <location>
        <position position="228"/>
    </location>
    <ligand>
        <name>ATP</name>
        <dbReference type="ChEBI" id="CHEBI:30616"/>
    </ligand>
</feature>
<organism evidence="4 5">
    <name type="scientific">Reticulibacter mediterranei</name>
    <dbReference type="NCBI Taxonomy" id="2778369"/>
    <lineage>
        <taxon>Bacteria</taxon>
        <taxon>Bacillati</taxon>
        <taxon>Chloroflexota</taxon>
        <taxon>Ktedonobacteria</taxon>
        <taxon>Ktedonobacterales</taxon>
        <taxon>Reticulibacteraceae</taxon>
        <taxon>Reticulibacter</taxon>
    </lineage>
</organism>
<dbReference type="InterPro" id="IPR053235">
    <property type="entry name" value="Ser_Thr_kinase"/>
</dbReference>
<dbReference type="InterPro" id="IPR017441">
    <property type="entry name" value="Protein_kinase_ATP_BS"/>
</dbReference>
<sequence>MKRIGKIVTWCDRAILPGTEWERKISEEIDTADIIILLISPDFMASDYCYGKEMKRAYERHLAGEAYVISILLRPVLWKGTTVSKFQLLPTEGKPVTTWTNHDEAFENIAQGIDQVVEVLLFGYIGGQHPINNNRGQPRQSTGDFPGLSNYISQGAKRVKDPSRLSVPIETGIPKQPTKGMYNTEQGNLARRTVLHNRYMILRTVGRGGMAVVYRARDMQRHTICAIKEMNLAWVSVDERPQAIQIFQREAKILSRLSHPNLPAFHGFFFENQRYFIAMEYIDGSPLEDVLERNDAPFS</sequence>
<dbReference type="PROSITE" id="PS50104">
    <property type="entry name" value="TIR"/>
    <property type="match status" value="1"/>
</dbReference>
<dbReference type="GO" id="GO:0005524">
    <property type="term" value="F:ATP binding"/>
    <property type="evidence" value="ECO:0007669"/>
    <property type="project" value="UniProtKB-UniRule"/>
</dbReference>
<evidence type="ECO:0000313" key="5">
    <source>
        <dbReference type="Proteomes" id="UP000597444"/>
    </source>
</evidence>